<protein>
    <submittedName>
        <fullName evidence="1">DUF4411 family protein</fullName>
    </submittedName>
</protein>
<dbReference type="EMBL" id="JBHTKI010000003">
    <property type="protein sequence ID" value="MFD1030182.1"/>
    <property type="molecule type" value="Genomic_DNA"/>
</dbReference>
<keyword evidence="2" id="KW-1185">Reference proteome</keyword>
<evidence type="ECO:0000313" key="2">
    <source>
        <dbReference type="Proteomes" id="UP001597109"/>
    </source>
</evidence>
<comment type="caution">
    <text evidence="1">The sequence shown here is derived from an EMBL/GenBank/DDBJ whole genome shotgun (WGS) entry which is preliminary data.</text>
</comment>
<accession>A0ABW3LAF3</accession>
<gene>
    <name evidence="1" type="ORF">ACFQ1X_01855</name>
</gene>
<reference evidence="2" key="1">
    <citation type="journal article" date="2019" name="Int. J. Syst. Evol. Microbiol.">
        <title>The Global Catalogue of Microorganisms (GCM) 10K type strain sequencing project: providing services to taxonomists for standard genome sequencing and annotation.</title>
        <authorList>
            <consortium name="The Broad Institute Genomics Platform"/>
            <consortium name="The Broad Institute Genome Sequencing Center for Infectious Disease"/>
            <person name="Wu L."/>
            <person name="Ma J."/>
        </authorList>
    </citation>
    <scope>NUCLEOTIDE SEQUENCE [LARGE SCALE GENOMIC DNA]</scope>
    <source>
        <strain evidence="2">CCUG 56756</strain>
    </source>
</reference>
<dbReference type="RefSeq" id="WP_144840432.1">
    <property type="nucleotide sequence ID" value="NZ_JBHTKI010000003.1"/>
</dbReference>
<dbReference type="Proteomes" id="UP001597109">
    <property type="component" value="Unassembled WGS sequence"/>
</dbReference>
<dbReference type="InterPro" id="IPR029060">
    <property type="entry name" value="PIN-like_dom_sf"/>
</dbReference>
<dbReference type="Gene3D" id="3.40.50.1010">
    <property type="entry name" value="5'-nuclease"/>
    <property type="match status" value="1"/>
</dbReference>
<evidence type="ECO:0000313" key="1">
    <source>
        <dbReference type="EMBL" id="MFD1030182.1"/>
    </source>
</evidence>
<name>A0ABW3LAF3_9BACL</name>
<proteinExistence type="predicted"/>
<organism evidence="1 2">
    <name type="scientific">Metaplanococcus flavidus</name>
    <dbReference type="NCBI Taxonomy" id="569883"/>
    <lineage>
        <taxon>Bacteria</taxon>
        <taxon>Bacillati</taxon>
        <taxon>Bacillota</taxon>
        <taxon>Bacilli</taxon>
        <taxon>Bacillales</taxon>
        <taxon>Caryophanaceae</taxon>
        <taxon>Metaplanococcus</taxon>
    </lineage>
</organism>
<sequence>MGNLKQYTIDTNVIRYQAGKTVDQILDRAARIFWRTIKEKAEKGEAVILVPAEVVRELKVQSHTLKTSENKRIQNLVNQCLEVSSPISTEIEHHIREMSAYLRANYKRDIGFPKMEYGGVSDARILYSAYYEDSILVTANTRDFLLYPFLFAQREERLYDLILNEYIQYPEIVYAKVWKDETFKEMFHQLGKLEITLEDQK</sequence>
<dbReference type="SUPFAM" id="SSF88723">
    <property type="entry name" value="PIN domain-like"/>
    <property type="match status" value="1"/>
</dbReference>